<evidence type="ECO:0000256" key="1">
    <source>
        <dbReference type="ARBA" id="ARBA00006479"/>
    </source>
</evidence>
<reference evidence="2" key="2">
    <citation type="journal article" date="2021" name="PeerJ">
        <title>Extensive microbial diversity within the chicken gut microbiome revealed by metagenomics and culture.</title>
        <authorList>
            <person name="Gilroy R."/>
            <person name="Ravi A."/>
            <person name="Getino M."/>
            <person name="Pursley I."/>
            <person name="Horton D.L."/>
            <person name="Alikhan N.F."/>
            <person name="Baker D."/>
            <person name="Gharbi K."/>
            <person name="Hall N."/>
            <person name="Watson M."/>
            <person name="Adriaenssens E.M."/>
            <person name="Foster-Nyarko E."/>
            <person name="Jarju S."/>
            <person name="Secka A."/>
            <person name="Antonio M."/>
            <person name="Oren A."/>
            <person name="Chaudhuri R.R."/>
            <person name="La Ragione R."/>
            <person name="Hildebrand F."/>
            <person name="Pallen M.J."/>
        </authorList>
    </citation>
    <scope>NUCLEOTIDE SEQUENCE</scope>
    <source>
        <strain evidence="2">CHK195-11698</strain>
    </source>
</reference>
<dbReference type="Proteomes" id="UP000824175">
    <property type="component" value="Unassembled WGS sequence"/>
</dbReference>
<reference evidence="2" key="1">
    <citation type="submission" date="2020-10" db="EMBL/GenBank/DDBJ databases">
        <authorList>
            <person name="Gilroy R."/>
        </authorList>
    </citation>
    <scope>NUCLEOTIDE SEQUENCE</scope>
    <source>
        <strain evidence="2">CHK195-11698</strain>
    </source>
</reference>
<gene>
    <name evidence="2" type="ORF">IAD15_05455</name>
</gene>
<comment type="similarity">
    <text evidence="1">Belongs to the ROK (NagC/XylR) family.</text>
</comment>
<dbReference type="PANTHER" id="PTHR18964:SF170">
    <property type="entry name" value="SUGAR KINASE"/>
    <property type="match status" value="1"/>
</dbReference>
<accession>A0A9D1KZF3</accession>
<dbReference type="SUPFAM" id="SSF53067">
    <property type="entry name" value="Actin-like ATPase domain"/>
    <property type="match status" value="1"/>
</dbReference>
<dbReference type="InterPro" id="IPR000600">
    <property type="entry name" value="ROK"/>
</dbReference>
<dbReference type="InterPro" id="IPR043129">
    <property type="entry name" value="ATPase_NBD"/>
</dbReference>
<evidence type="ECO:0000313" key="2">
    <source>
        <dbReference type="EMBL" id="HIU13498.1"/>
    </source>
</evidence>
<evidence type="ECO:0000313" key="3">
    <source>
        <dbReference type="Proteomes" id="UP000824175"/>
    </source>
</evidence>
<protein>
    <submittedName>
        <fullName evidence="2">ROK family protein</fullName>
    </submittedName>
</protein>
<proteinExistence type="inferred from homology"/>
<comment type="caution">
    <text evidence="2">The sequence shown here is derived from an EMBL/GenBank/DDBJ whole genome shotgun (WGS) entry which is preliminary data.</text>
</comment>
<organism evidence="2 3">
    <name type="scientific">Candidatus Fimiplasma intestinipullorum</name>
    <dbReference type="NCBI Taxonomy" id="2840825"/>
    <lineage>
        <taxon>Bacteria</taxon>
        <taxon>Bacillati</taxon>
        <taxon>Bacillota</taxon>
        <taxon>Clostridia</taxon>
        <taxon>Eubacteriales</taxon>
        <taxon>Candidatus Fimiplasma</taxon>
    </lineage>
</organism>
<dbReference type="Gene3D" id="3.30.420.40">
    <property type="match status" value="2"/>
</dbReference>
<sequence length="300" mass="33053">MKTYLAIDLGGTFLKYALVEENGSYHHQDKVPTPNCIEDLWTALADLSQKANAICPIEGMAISAPGAVDSKTGIIGGASALPYIHGPNFKEEIMKHCHLNAEIENDANCAALAEVWQGNAKDCQDAMFIVIGTGIGGAIIKDRQIHKGVHLHGGEFGYTVQEFDYDAKTFKTWSDVGSTISIVNRVAQAKQVDPSTLSGEDIFAHVNDDPICQKEVDFFYYHLAIGIYNLQYVYDPEVIIIGGGVSNQPDLENQINRRLDEILKKVSIAHIHPEVKTCYFKNDANLIGAVYHYIQNQSLI</sequence>
<dbReference type="AlphaFoldDB" id="A0A9D1KZF3"/>
<name>A0A9D1KZF3_9FIRM</name>
<dbReference type="EMBL" id="DVMJ01000049">
    <property type="protein sequence ID" value="HIU13498.1"/>
    <property type="molecule type" value="Genomic_DNA"/>
</dbReference>
<dbReference type="Pfam" id="PF00480">
    <property type="entry name" value="ROK"/>
    <property type="match status" value="1"/>
</dbReference>
<dbReference type="CDD" id="cd24152">
    <property type="entry name" value="ASKHA_NBD_ROK-like"/>
    <property type="match status" value="1"/>
</dbReference>
<dbReference type="PANTHER" id="PTHR18964">
    <property type="entry name" value="ROK (REPRESSOR, ORF, KINASE) FAMILY"/>
    <property type="match status" value="1"/>
</dbReference>